<gene>
    <name evidence="2" type="ORF">MBAV_000604</name>
</gene>
<reference evidence="2 3" key="1">
    <citation type="submission" date="2015-02" db="EMBL/GenBank/DDBJ databases">
        <title>Single-cell genomics of uncultivated deep-branching MTB reveals a conserved set of magnetosome genes.</title>
        <authorList>
            <person name="Kolinko S."/>
            <person name="Richter M."/>
            <person name="Glockner F.O."/>
            <person name="Brachmann A."/>
            <person name="Schuler D."/>
        </authorList>
    </citation>
    <scope>NUCLEOTIDE SEQUENCE [LARGE SCALE GENOMIC DNA]</scope>
    <source>
        <strain evidence="2">TM-1</strain>
    </source>
</reference>
<evidence type="ECO:0000256" key="1">
    <source>
        <dbReference type="SAM" id="Phobius"/>
    </source>
</evidence>
<dbReference type="InterPro" id="IPR025738">
    <property type="entry name" value="BatD"/>
</dbReference>
<sequence>MKKEAFVKNAMVVIVILTLTCAIAVAEDVSFGISVEKEDLLVGQSTRLSLTFQGSRDVPEPQFRYLEGFSIRYIGPSTAIAITNGRYTSSITHNYLITPLKPGTFTIGPLAVTYKGNTYTSNAIKINVPQETTDITPKSPQEEVYGTKPYKKTERVFISLVPEKATVYINEAIPVSVKLLARDIGVRDIEFPELSNVNISIGQFDKPSSQRVNIGGLQYDVMEFKTTMFGTSTGQFKLGPASLECTVLIRQGGPFGNDDFFSGMFNSTKPVTLKSEVLNISVLPLPQDNKPRDFKGAVGSFDLDVGLSAAEVKVGDPVTVKMTITGKGNFNTVTVPAVSNTENLKLYDPYIKQNKGSKVFELAVMPTKNSVNSIGPFRFSYFDPASQTYHTITKEALPIKVTGSEADLKTAAVDAPSKGQKQHETFGRDLAFIKDSPGSLRKKSEPLLYLSPLYWLLYVVAMLVYVAVFVVHRRRQRLESDDGYARSLKAPKKARTALKAVKVLLDEGKAVEFYDGVFRLLSEYFADKFHLNSGETTSDTLVKVLRGKGVGEDILSMLEDILGICDKARFDVCLACDITVVNVLTVRA</sequence>
<comment type="caution">
    <text evidence="2">The sequence shown here is derived from an EMBL/GenBank/DDBJ whole genome shotgun (WGS) entry which is preliminary data.</text>
</comment>
<dbReference type="EMBL" id="LACI01000273">
    <property type="protein sequence ID" value="KJU87202.1"/>
    <property type="molecule type" value="Genomic_DNA"/>
</dbReference>
<name>A0A0F3GZC5_9BACT</name>
<keyword evidence="1" id="KW-0812">Transmembrane</keyword>
<keyword evidence="3" id="KW-1185">Reference proteome</keyword>
<dbReference type="PANTHER" id="PTHR40940:SF2">
    <property type="entry name" value="BATD"/>
    <property type="match status" value="1"/>
</dbReference>
<evidence type="ECO:0000313" key="3">
    <source>
        <dbReference type="Proteomes" id="UP000033423"/>
    </source>
</evidence>
<keyword evidence="1" id="KW-0472">Membrane</keyword>
<organism evidence="2 3">
    <name type="scientific">Candidatus Magnetobacterium bavaricum</name>
    <dbReference type="NCBI Taxonomy" id="29290"/>
    <lineage>
        <taxon>Bacteria</taxon>
        <taxon>Pseudomonadati</taxon>
        <taxon>Nitrospirota</taxon>
        <taxon>Thermodesulfovibrionia</taxon>
        <taxon>Thermodesulfovibrionales</taxon>
        <taxon>Candidatus Magnetobacteriaceae</taxon>
        <taxon>Candidatus Magnetobacterium</taxon>
    </lineage>
</organism>
<proteinExistence type="predicted"/>
<dbReference type="Proteomes" id="UP000033423">
    <property type="component" value="Unassembled WGS sequence"/>
</dbReference>
<keyword evidence="1" id="KW-1133">Transmembrane helix</keyword>
<accession>A0A0F3GZC5</accession>
<feature type="non-terminal residue" evidence="2">
    <location>
        <position position="588"/>
    </location>
</feature>
<dbReference type="Pfam" id="PF13584">
    <property type="entry name" value="BatD"/>
    <property type="match status" value="2"/>
</dbReference>
<dbReference type="PANTHER" id="PTHR40940">
    <property type="entry name" value="PROTEIN BATD-RELATED"/>
    <property type="match status" value="1"/>
</dbReference>
<protein>
    <submittedName>
        <fullName evidence="2">BatD protein</fullName>
    </submittedName>
</protein>
<dbReference type="AlphaFoldDB" id="A0A0F3GZC5"/>
<feature type="transmembrane region" description="Helical" evidence="1">
    <location>
        <begin position="453"/>
        <end position="471"/>
    </location>
</feature>
<evidence type="ECO:0000313" key="2">
    <source>
        <dbReference type="EMBL" id="KJU87202.1"/>
    </source>
</evidence>